<proteinExistence type="predicted"/>
<dbReference type="GO" id="GO:0008080">
    <property type="term" value="F:N-acetyltransferase activity"/>
    <property type="evidence" value="ECO:0007669"/>
    <property type="project" value="TreeGrafter"/>
</dbReference>
<feature type="compositionally biased region" description="Basic and acidic residues" evidence="3">
    <location>
        <begin position="77"/>
        <end position="95"/>
    </location>
</feature>
<dbReference type="PANTHER" id="PTHR42919:SF8">
    <property type="entry name" value="N-ALPHA-ACETYLTRANSFERASE 50"/>
    <property type="match status" value="1"/>
</dbReference>
<feature type="region of interest" description="Disordered" evidence="3">
    <location>
        <begin position="135"/>
        <end position="169"/>
    </location>
</feature>
<feature type="domain" description="N-acetyltransferase" evidence="5">
    <location>
        <begin position="289"/>
        <end position="484"/>
    </location>
</feature>
<evidence type="ECO:0000259" key="5">
    <source>
        <dbReference type="PROSITE" id="PS51186"/>
    </source>
</evidence>
<keyword evidence="2" id="KW-0012">Acyltransferase</keyword>
<keyword evidence="4" id="KW-0732">Signal</keyword>
<dbReference type="GO" id="GO:0007064">
    <property type="term" value="P:mitotic sister chromatid cohesion"/>
    <property type="evidence" value="ECO:0007669"/>
    <property type="project" value="TreeGrafter"/>
</dbReference>
<reference evidence="6" key="1">
    <citation type="submission" date="2021-01" db="EMBL/GenBank/DDBJ databases">
        <authorList>
            <person name="Corre E."/>
            <person name="Pelletier E."/>
            <person name="Niang G."/>
            <person name="Scheremetjew M."/>
            <person name="Finn R."/>
            <person name="Kale V."/>
            <person name="Holt S."/>
            <person name="Cochrane G."/>
            <person name="Meng A."/>
            <person name="Brown T."/>
            <person name="Cohen L."/>
        </authorList>
    </citation>
    <scope>NUCLEOTIDE SEQUENCE</scope>
    <source>
        <strain evidence="6">MM31A-1</strain>
    </source>
</reference>
<dbReference type="CDD" id="cd04301">
    <property type="entry name" value="NAT_SF"/>
    <property type="match status" value="1"/>
</dbReference>
<evidence type="ECO:0000256" key="1">
    <source>
        <dbReference type="ARBA" id="ARBA00022679"/>
    </source>
</evidence>
<feature type="compositionally biased region" description="Low complexity" evidence="3">
    <location>
        <begin position="137"/>
        <end position="150"/>
    </location>
</feature>
<feature type="signal peptide" evidence="4">
    <location>
        <begin position="1"/>
        <end position="21"/>
    </location>
</feature>
<dbReference type="PANTHER" id="PTHR42919">
    <property type="entry name" value="N-ALPHA-ACETYLTRANSFERASE"/>
    <property type="match status" value="1"/>
</dbReference>
<accession>A0A7S3PY46</accession>
<dbReference type="PROSITE" id="PS51186">
    <property type="entry name" value="GNAT"/>
    <property type="match status" value="1"/>
</dbReference>
<dbReference type="SUPFAM" id="SSF55729">
    <property type="entry name" value="Acyl-CoA N-acyltransferases (Nat)"/>
    <property type="match status" value="1"/>
</dbReference>
<dbReference type="InterPro" id="IPR000182">
    <property type="entry name" value="GNAT_dom"/>
</dbReference>
<feature type="chain" id="PRO_5031292574" description="N-acetyltransferase domain-containing protein" evidence="4">
    <location>
        <begin position="22"/>
        <end position="516"/>
    </location>
</feature>
<keyword evidence="1" id="KW-0808">Transferase</keyword>
<dbReference type="InterPro" id="IPR016181">
    <property type="entry name" value="Acyl_CoA_acyltransferase"/>
</dbReference>
<feature type="compositionally biased region" description="Acidic residues" evidence="3">
    <location>
        <begin position="96"/>
        <end position="114"/>
    </location>
</feature>
<feature type="region of interest" description="Disordered" evidence="3">
    <location>
        <begin position="77"/>
        <end position="114"/>
    </location>
</feature>
<evidence type="ECO:0000256" key="2">
    <source>
        <dbReference type="ARBA" id="ARBA00023315"/>
    </source>
</evidence>
<sequence>MRAATFLSTSVITLLSLDADAFSSLITTTKQQTRYDSILTPTATRSSPSSPSFCLFATADKTETVTFVEPRIVVECSRRESKDPEQSSQENNRESGEDDYSVEDESYEHVDEEELERRRKAIAIRLIKLKRGDSIARSRSASMSDSAARKAAGKKTSIGERRVSSASRARGKGLGGQILEGVRANAAVNAARLNKLEEERRKKNSDDSTSARVSNVSGVGLKQNIIQSAIDTLLEKQKRREAKVEPIFTTISHHEMPTTPVPGTVLVPQKSFSFIDPTLTLQDWIRQNTSVRVATEADDLEIAKLRLSVFSDFSPEVREQFCSRSCHVLHSRRMKGATCLVASVKCNQAGIDNSDGIVKSTSGPWTLGSVECSTHEFAGTELGMLRPVGTVMYVTEVAVSPKARRCGAGLTMMKGIENLARRRGVETVYLHVDVENLGALELYEKAGFSKLGNDPIYTEFTTKLNLHDGATRGRCHYLMHKEISEHQTWFEMLPVEEKKSIHGTIGFDMSDFGLFK</sequence>
<dbReference type="EMBL" id="HBIO01005442">
    <property type="protein sequence ID" value="CAE0459003.1"/>
    <property type="molecule type" value="Transcribed_RNA"/>
</dbReference>
<dbReference type="Gene3D" id="3.40.630.30">
    <property type="match status" value="1"/>
</dbReference>
<organism evidence="6">
    <name type="scientific">Chaetoceros debilis</name>
    <dbReference type="NCBI Taxonomy" id="122233"/>
    <lineage>
        <taxon>Eukaryota</taxon>
        <taxon>Sar</taxon>
        <taxon>Stramenopiles</taxon>
        <taxon>Ochrophyta</taxon>
        <taxon>Bacillariophyta</taxon>
        <taxon>Coscinodiscophyceae</taxon>
        <taxon>Chaetocerotophycidae</taxon>
        <taxon>Chaetocerotales</taxon>
        <taxon>Chaetocerotaceae</taxon>
        <taxon>Chaetoceros</taxon>
    </lineage>
</organism>
<feature type="region of interest" description="Disordered" evidence="3">
    <location>
        <begin position="195"/>
        <end position="214"/>
    </location>
</feature>
<name>A0A7S3PY46_9STRA</name>
<protein>
    <recommendedName>
        <fullName evidence="5">N-acetyltransferase domain-containing protein</fullName>
    </recommendedName>
</protein>
<dbReference type="Pfam" id="PF00583">
    <property type="entry name" value="Acetyltransf_1"/>
    <property type="match status" value="1"/>
</dbReference>
<evidence type="ECO:0000256" key="4">
    <source>
        <dbReference type="SAM" id="SignalP"/>
    </source>
</evidence>
<dbReference type="InterPro" id="IPR051556">
    <property type="entry name" value="N-term/lysine_N-AcTrnsfr"/>
</dbReference>
<evidence type="ECO:0000313" key="6">
    <source>
        <dbReference type="EMBL" id="CAE0459003.1"/>
    </source>
</evidence>
<dbReference type="AlphaFoldDB" id="A0A7S3PY46"/>
<gene>
    <name evidence="6" type="ORF">CDEB00056_LOCUS3844</name>
</gene>
<feature type="compositionally biased region" description="Basic and acidic residues" evidence="3">
    <location>
        <begin position="195"/>
        <end position="206"/>
    </location>
</feature>
<evidence type="ECO:0000256" key="3">
    <source>
        <dbReference type="SAM" id="MobiDB-lite"/>
    </source>
</evidence>
<dbReference type="GO" id="GO:0031415">
    <property type="term" value="C:NatA complex"/>
    <property type="evidence" value="ECO:0007669"/>
    <property type="project" value="TreeGrafter"/>
</dbReference>